<feature type="region of interest" description="Disordered" evidence="1">
    <location>
        <begin position="128"/>
        <end position="153"/>
    </location>
</feature>
<gene>
    <name evidence="2" type="ORF">EZS28_031347</name>
</gene>
<evidence type="ECO:0000313" key="2">
    <source>
        <dbReference type="EMBL" id="KAA6373125.1"/>
    </source>
</evidence>
<evidence type="ECO:0000313" key="3">
    <source>
        <dbReference type="Proteomes" id="UP000324800"/>
    </source>
</evidence>
<comment type="caution">
    <text evidence="2">The sequence shown here is derived from an EMBL/GenBank/DDBJ whole genome shotgun (WGS) entry which is preliminary data.</text>
</comment>
<name>A0A5J4UTS3_9EUKA</name>
<organism evidence="2 3">
    <name type="scientific">Streblomastix strix</name>
    <dbReference type="NCBI Taxonomy" id="222440"/>
    <lineage>
        <taxon>Eukaryota</taxon>
        <taxon>Metamonada</taxon>
        <taxon>Preaxostyla</taxon>
        <taxon>Oxymonadida</taxon>
        <taxon>Streblomastigidae</taxon>
        <taxon>Streblomastix</taxon>
    </lineage>
</organism>
<proteinExistence type="predicted"/>
<sequence length="153" mass="17446">MKSALHNLIVYPQHRPYVAFEAFGKVHQFKAMPLGTQYLQNFFIQVLAVILKKIRKDGPQPKKIAKHIKTTDQLPQKDSGLEEDAFKDDRSKKTGITLLTKEIHLHNRKTSPNQDQVPSINNRLAEFSKSPSKRSFPLIQVNGLSKNEGSEEQ</sequence>
<reference evidence="2 3" key="1">
    <citation type="submission" date="2019-03" db="EMBL/GenBank/DDBJ databases">
        <title>Single cell metagenomics reveals metabolic interactions within the superorganism composed of flagellate Streblomastix strix and complex community of Bacteroidetes bacteria on its surface.</title>
        <authorList>
            <person name="Treitli S.C."/>
            <person name="Kolisko M."/>
            <person name="Husnik F."/>
            <person name="Keeling P."/>
            <person name="Hampl V."/>
        </authorList>
    </citation>
    <scope>NUCLEOTIDE SEQUENCE [LARGE SCALE GENOMIC DNA]</scope>
    <source>
        <strain evidence="2">ST1C</strain>
    </source>
</reference>
<protein>
    <submittedName>
        <fullName evidence="2">Uncharacterized protein</fullName>
    </submittedName>
</protein>
<dbReference type="Proteomes" id="UP000324800">
    <property type="component" value="Unassembled WGS sequence"/>
</dbReference>
<accession>A0A5J4UTS3</accession>
<dbReference type="EMBL" id="SNRW01013009">
    <property type="protein sequence ID" value="KAA6373125.1"/>
    <property type="molecule type" value="Genomic_DNA"/>
</dbReference>
<evidence type="ECO:0000256" key="1">
    <source>
        <dbReference type="SAM" id="MobiDB-lite"/>
    </source>
</evidence>
<dbReference type="AlphaFoldDB" id="A0A5J4UTS3"/>